<feature type="transmembrane region" description="Helical" evidence="1">
    <location>
        <begin position="12"/>
        <end position="30"/>
    </location>
</feature>
<sequence length="312" mass="33561">MDLEAPADAWYVWIGVSAASIVIAGVVLGLPTGPPPDANAAANAIDRVAGSPYSASVVHQYEADEIRLQEGKTVVLRNDHGDAHSSIAFGSVVLVTDDERLENVTGGTPFHDEFESELDRTDVDGTAEFLARIADSRADTDGEWHPAGERLIVRNVRVPPDEATPQPRITAEVTDVLGDWEDHEPPSAHHATAVRFDYDGDGGDDAVLSARGVSHGGPGEVEYDATTTFQHRADSDVLEFAGADALRLPIDVDVTIDDDRTCSAEDITAYRDPVTLCDGREIRDPDEFAAETPQIEIDPETGEYHVTLVVAQ</sequence>
<comment type="caution">
    <text evidence="2">The sequence shown here is derived from an EMBL/GenBank/DDBJ whole genome shotgun (WGS) entry which is preliminary data.</text>
</comment>
<dbReference type="InterPro" id="IPR055707">
    <property type="entry name" value="DUF7283"/>
</dbReference>
<proteinExistence type="predicted"/>
<dbReference type="EMBL" id="REFY01000001">
    <property type="protein sequence ID" value="RQG93118.1"/>
    <property type="molecule type" value="Genomic_DNA"/>
</dbReference>
<evidence type="ECO:0000313" key="2">
    <source>
        <dbReference type="EMBL" id="RQG93118.1"/>
    </source>
</evidence>
<evidence type="ECO:0000313" key="3">
    <source>
        <dbReference type="Proteomes" id="UP000273828"/>
    </source>
</evidence>
<dbReference type="Pfam" id="PF23954">
    <property type="entry name" value="DUF7283"/>
    <property type="match status" value="1"/>
</dbReference>
<keyword evidence="3" id="KW-1185">Reference proteome</keyword>
<keyword evidence="1" id="KW-0812">Transmembrane</keyword>
<dbReference type="Proteomes" id="UP000273828">
    <property type="component" value="Unassembled WGS sequence"/>
</dbReference>
<keyword evidence="1" id="KW-1133">Transmembrane helix</keyword>
<accession>A0A3N6LSY3</accession>
<dbReference type="OrthoDB" id="157493at2157"/>
<organism evidence="2 3">
    <name type="scientific">Natrarchaeobius halalkaliphilus</name>
    <dbReference type="NCBI Taxonomy" id="1679091"/>
    <lineage>
        <taxon>Archaea</taxon>
        <taxon>Methanobacteriati</taxon>
        <taxon>Methanobacteriota</taxon>
        <taxon>Stenosarchaea group</taxon>
        <taxon>Halobacteria</taxon>
        <taxon>Halobacteriales</taxon>
        <taxon>Natrialbaceae</taxon>
        <taxon>Natrarchaeobius</taxon>
    </lineage>
</organism>
<dbReference type="RefSeq" id="WP_124177003.1">
    <property type="nucleotide sequence ID" value="NZ_REFY01000001.1"/>
</dbReference>
<evidence type="ECO:0000256" key="1">
    <source>
        <dbReference type="SAM" id="Phobius"/>
    </source>
</evidence>
<name>A0A3N6LSY3_9EURY</name>
<protein>
    <submittedName>
        <fullName evidence="2">Uncharacterized protein</fullName>
    </submittedName>
</protein>
<dbReference type="AlphaFoldDB" id="A0A3N6LSY3"/>
<gene>
    <name evidence="2" type="ORF">EA462_02625</name>
</gene>
<reference evidence="2 3" key="1">
    <citation type="submission" date="2018-10" db="EMBL/GenBank/DDBJ databases">
        <title>Natrarchaeobius chitinivorans gen. nov., sp. nov., and Natrarchaeobius haloalkaliphilus sp. nov., alkaliphilic, chitin-utilizing haloarchaea from hypersaline alkaline lakes.</title>
        <authorList>
            <person name="Sorokin D.Y."/>
            <person name="Elcheninov A.G."/>
            <person name="Kostrikina N.A."/>
            <person name="Bale N.J."/>
            <person name="Sinninghe Damste J.S."/>
            <person name="Khijniak T.V."/>
            <person name="Kublanov I.V."/>
            <person name="Toshchakov S.V."/>
        </authorList>
    </citation>
    <scope>NUCLEOTIDE SEQUENCE [LARGE SCALE GENOMIC DNA]</scope>
    <source>
        <strain evidence="2 3">AArcht-Sl</strain>
    </source>
</reference>
<keyword evidence="1" id="KW-0472">Membrane</keyword>